<evidence type="ECO:0000313" key="1">
    <source>
        <dbReference type="EMBL" id="CAH2319867.1"/>
    </source>
</evidence>
<proteinExistence type="predicted"/>
<dbReference type="AlphaFoldDB" id="A0AAD1T5X9"/>
<feature type="non-terminal residue" evidence="1">
    <location>
        <position position="1"/>
    </location>
</feature>
<feature type="non-terminal residue" evidence="1">
    <location>
        <position position="101"/>
    </location>
</feature>
<dbReference type="EMBL" id="OW240921">
    <property type="protein sequence ID" value="CAH2319867.1"/>
    <property type="molecule type" value="Genomic_DNA"/>
</dbReference>
<dbReference type="Proteomes" id="UP001295444">
    <property type="component" value="Chromosome 10"/>
</dbReference>
<keyword evidence="2" id="KW-1185">Reference proteome</keyword>
<organism evidence="1 2">
    <name type="scientific">Pelobates cultripes</name>
    <name type="common">Western spadefoot toad</name>
    <dbReference type="NCBI Taxonomy" id="61616"/>
    <lineage>
        <taxon>Eukaryota</taxon>
        <taxon>Metazoa</taxon>
        <taxon>Chordata</taxon>
        <taxon>Craniata</taxon>
        <taxon>Vertebrata</taxon>
        <taxon>Euteleostomi</taxon>
        <taxon>Amphibia</taxon>
        <taxon>Batrachia</taxon>
        <taxon>Anura</taxon>
        <taxon>Pelobatoidea</taxon>
        <taxon>Pelobatidae</taxon>
        <taxon>Pelobates</taxon>
    </lineage>
</organism>
<protein>
    <submittedName>
        <fullName evidence="1">Uncharacterized protein</fullName>
    </submittedName>
</protein>
<evidence type="ECO:0000313" key="2">
    <source>
        <dbReference type="Proteomes" id="UP001295444"/>
    </source>
</evidence>
<reference evidence="1" key="1">
    <citation type="submission" date="2022-03" db="EMBL/GenBank/DDBJ databases">
        <authorList>
            <person name="Alioto T."/>
            <person name="Alioto T."/>
            <person name="Gomez Garrido J."/>
        </authorList>
    </citation>
    <scope>NUCLEOTIDE SEQUENCE</scope>
</reference>
<gene>
    <name evidence="1" type="ORF">PECUL_23A045005</name>
</gene>
<sequence length="101" mass="11564">SWVRAGIQQFAQLVGEAGIQPFPRLQERIALPNRELFTYIRVKHIAQETPGPPPDPSLMGNFERLCIGGKLSRKPLAACYRAIQDTQRPQKFSYIVNWEKE</sequence>
<name>A0AAD1T5X9_PELCU</name>
<accession>A0AAD1T5X9</accession>